<dbReference type="GO" id="GO:0006888">
    <property type="term" value="P:endoplasmic reticulum to Golgi vesicle-mediated transport"/>
    <property type="evidence" value="ECO:0007669"/>
    <property type="project" value="TreeGrafter"/>
</dbReference>
<protein>
    <recommendedName>
        <fullName evidence="1">Methyltransferase FkbM domain-containing protein</fullName>
    </recommendedName>
</protein>
<dbReference type="Pfam" id="PF05050">
    <property type="entry name" value="Methyltransf_21"/>
    <property type="match status" value="1"/>
</dbReference>
<dbReference type="SUPFAM" id="SSF53335">
    <property type="entry name" value="S-adenosyl-L-methionine-dependent methyltransferases"/>
    <property type="match status" value="1"/>
</dbReference>
<dbReference type="AlphaFoldDB" id="A0A2A4WZH3"/>
<dbReference type="PANTHER" id="PTHR34009">
    <property type="entry name" value="PROTEIN STAR"/>
    <property type="match status" value="1"/>
</dbReference>
<gene>
    <name evidence="2" type="ORF">COB21_05440</name>
</gene>
<dbReference type="GO" id="GO:0005886">
    <property type="term" value="C:plasma membrane"/>
    <property type="evidence" value="ECO:0007669"/>
    <property type="project" value="TreeGrafter"/>
</dbReference>
<dbReference type="GO" id="GO:0005737">
    <property type="term" value="C:cytoplasm"/>
    <property type="evidence" value="ECO:0007669"/>
    <property type="project" value="GOC"/>
</dbReference>
<evidence type="ECO:0000313" key="2">
    <source>
        <dbReference type="EMBL" id="PCI75644.1"/>
    </source>
</evidence>
<proteinExistence type="predicted"/>
<accession>A0A2A4WZH3</accession>
<sequence>MKKIFLSLLIFPLFLFGEYHGQFLQDKYMNEHFFKNKKQGVFVDIGAHLPVQDSNTYFFENEMQWTGLCIDPHPVMFKQLKNKRTCKCLEVAVVPFTEGHQKFLQLDKLAGLSGLIGSYGEQDTARINKDSKLHGGKQQVINVKTVPINQILSTHKLFHIDFLSLDIEGGELDILKALDFDTFFIDVITVENNWEDAWHCEAKNSSIRKYMETAGYRYVTRLGVDEVYKKI</sequence>
<dbReference type="InterPro" id="IPR029063">
    <property type="entry name" value="SAM-dependent_MTases_sf"/>
</dbReference>
<dbReference type="EMBL" id="NVUK01000043">
    <property type="protein sequence ID" value="PCI75644.1"/>
    <property type="molecule type" value="Genomic_DNA"/>
</dbReference>
<organism evidence="2 3">
    <name type="scientific">Aerophobetes bacterium</name>
    <dbReference type="NCBI Taxonomy" id="2030807"/>
    <lineage>
        <taxon>Bacteria</taxon>
        <taxon>Candidatus Aerophobota</taxon>
    </lineage>
</organism>
<dbReference type="PANTHER" id="PTHR34009:SF2">
    <property type="entry name" value="PROTEIN STAR"/>
    <property type="match status" value="1"/>
</dbReference>
<dbReference type="GO" id="GO:0016197">
    <property type="term" value="P:endosomal transport"/>
    <property type="evidence" value="ECO:0007669"/>
    <property type="project" value="TreeGrafter"/>
</dbReference>
<dbReference type="InterPro" id="IPR053202">
    <property type="entry name" value="EGF_Rcpt_Signaling_Reg"/>
</dbReference>
<name>A0A2A4WZH3_UNCAE</name>
<dbReference type="Gene3D" id="3.40.50.150">
    <property type="entry name" value="Vaccinia Virus protein VP39"/>
    <property type="match status" value="1"/>
</dbReference>
<dbReference type="NCBIfam" id="TIGR01444">
    <property type="entry name" value="fkbM_fam"/>
    <property type="match status" value="1"/>
</dbReference>
<evidence type="ECO:0000259" key="1">
    <source>
        <dbReference type="Pfam" id="PF05050"/>
    </source>
</evidence>
<comment type="caution">
    <text evidence="2">The sequence shown here is derived from an EMBL/GenBank/DDBJ whole genome shotgun (WGS) entry which is preliminary data.</text>
</comment>
<dbReference type="Proteomes" id="UP000218775">
    <property type="component" value="Unassembled WGS sequence"/>
</dbReference>
<dbReference type="InterPro" id="IPR006342">
    <property type="entry name" value="FkbM_mtfrase"/>
</dbReference>
<evidence type="ECO:0000313" key="3">
    <source>
        <dbReference type="Proteomes" id="UP000218775"/>
    </source>
</evidence>
<feature type="domain" description="Methyltransferase FkbM" evidence="1">
    <location>
        <begin position="44"/>
        <end position="218"/>
    </location>
</feature>
<reference evidence="3" key="1">
    <citation type="submission" date="2017-08" db="EMBL/GenBank/DDBJ databases">
        <title>A dynamic microbial community with high functional redundancy inhabits the cold, oxic subseafloor aquifer.</title>
        <authorList>
            <person name="Tully B.J."/>
            <person name="Wheat C.G."/>
            <person name="Glazer B.T."/>
            <person name="Huber J.A."/>
        </authorList>
    </citation>
    <scope>NUCLEOTIDE SEQUENCE [LARGE SCALE GENOMIC DNA]</scope>
</reference>